<accession>A0A166B6I9</accession>
<dbReference type="Gene3D" id="1.10.555.10">
    <property type="entry name" value="Rho GTPase activation protein"/>
    <property type="match status" value="1"/>
</dbReference>
<dbReference type="PANTHER" id="PTHR23176:SF134">
    <property type="entry name" value="RHO-TYPE GTPASE-ACTIVATING PROTEIN"/>
    <property type="match status" value="1"/>
</dbReference>
<dbReference type="InterPro" id="IPR031160">
    <property type="entry name" value="F_BAR_dom"/>
</dbReference>
<dbReference type="EMBL" id="KV428119">
    <property type="protein sequence ID" value="KZT36047.1"/>
    <property type="molecule type" value="Genomic_DNA"/>
</dbReference>
<dbReference type="GO" id="GO:0007165">
    <property type="term" value="P:signal transduction"/>
    <property type="evidence" value="ECO:0007669"/>
    <property type="project" value="InterPro"/>
</dbReference>
<sequence length="749" mass="83530">MADAPASKSSIDLSQAGPLPLFDQQLKVLSDAYISFFSERLRIEEQYAESLQRLHIKWKAIDSVLDDRTPSTAKKAWREVRDNVDREADTRSAFAEVLRRDVIAPLTSLKETQERTRKRVKEDIKESMSAYQSYAENDLPKLKRQYLKKCQDVEDYKSAPQGSSNTTMPQSSGATESSAPVYQKPYTQQITSPIPLRPPHRQPSLSQPNTRARSPSTSNSLQDLAHQGKKQLNQIISFLGEGKAGATTREVLGGRPDGALRGVRAKREADEADKEYRKAVHWLETLRLNRIKILEGGYKSLEIFAHECSYVMRKVLENYTSNLIAIARTAAQLGAHVTEAVAAISPDKDVISISAQTPRSMALATPKRTLYYNYHVGECNDLIFGVSLVDYATSRGLMDGELPKLVRLCIHEIQTRGLESEGIYRISGRHASVQDLTHRIERDERRFAFNPLTDDVYCISSVLKLYLRELPEPVFKFPLEDRVKHTEEREEQISSNFRTLRSKMRRIPPVHQATLKAIVEHLARVAARADKNKMDAKNLAIVFSAVIFGEDELPKPSDILSVQAWKDSVMEDMITFAGQLFDDQGTHQSPLPPAPAGELPARYDYGSSYTQVATIPPKERVASGSRSQDFTPQLPPRPSDSIHPSRRTARVTSNDDDAMPPPPLPSRPLQKQDSSLGDTGGSIASYSVESFGRPGQEPDEASSYDARLSHRQSISSDMFASPILSETPKTTNALLPSPAASPPRSHESV</sequence>
<dbReference type="GO" id="GO:0005737">
    <property type="term" value="C:cytoplasm"/>
    <property type="evidence" value="ECO:0007669"/>
    <property type="project" value="TreeGrafter"/>
</dbReference>
<dbReference type="InterPro" id="IPR050729">
    <property type="entry name" value="Rho-GAP"/>
</dbReference>
<dbReference type="GO" id="GO:0005096">
    <property type="term" value="F:GTPase activator activity"/>
    <property type="evidence" value="ECO:0007669"/>
    <property type="project" value="UniProtKB-KW"/>
</dbReference>
<dbReference type="SMART" id="SM00324">
    <property type="entry name" value="RhoGAP"/>
    <property type="match status" value="1"/>
</dbReference>
<dbReference type="InterPro" id="IPR008936">
    <property type="entry name" value="Rho_GTPase_activation_prot"/>
</dbReference>
<dbReference type="Proteomes" id="UP000076798">
    <property type="component" value="Unassembled WGS sequence"/>
</dbReference>
<dbReference type="AlphaFoldDB" id="A0A166B6I9"/>
<feature type="region of interest" description="Disordered" evidence="3">
    <location>
        <begin position="616"/>
        <end position="749"/>
    </location>
</feature>
<dbReference type="PROSITE" id="PS50238">
    <property type="entry name" value="RHOGAP"/>
    <property type="match status" value="1"/>
</dbReference>
<evidence type="ECO:0000313" key="6">
    <source>
        <dbReference type="EMBL" id="KZT36047.1"/>
    </source>
</evidence>
<keyword evidence="1" id="KW-0343">GTPase activation</keyword>
<dbReference type="InterPro" id="IPR001060">
    <property type="entry name" value="FCH_dom"/>
</dbReference>
<evidence type="ECO:0000259" key="5">
    <source>
        <dbReference type="PROSITE" id="PS51741"/>
    </source>
</evidence>
<feature type="compositionally biased region" description="Polar residues" evidence="3">
    <location>
        <begin position="160"/>
        <end position="192"/>
    </location>
</feature>
<dbReference type="OrthoDB" id="79452at2759"/>
<reference evidence="6 7" key="1">
    <citation type="journal article" date="2016" name="Mol. Biol. Evol.">
        <title>Comparative Genomics of Early-Diverging Mushroom-Forming Fungi Provides Insights into the Origins of Lignocellulose Decay Capabilities.</title>
        <authorList>
            <person name="Nagy L.G."/>
            <person name="Riley R."/>
            <person name="Tritt A."/>
            <person name="Adam C."/>
            <person name="Daum C."/>
            <person name="Floudas D."/>
            <person name="Sun H."/>
            <person name="Yadav J.S."/>
            <person name="Pangilinan J."/>
            <person name="Larsson K.H."/>
            <person name="Matsuura K."/>
            <person name="Barry K."/>
            <person name="Labutti K."/>
            <person name="Kuo R."/>
            <person name="Ohm R.A."/>
            <person name="Bhattacharya S.S."/>
            <person name="Shirouzu T."/>
            <person name="Yoshinaga Y."/>
            <person name="Martin F.M."/>
            <person name="Grigoriev I.V."/>
            <person name="Hibbett D.S."/>
        </authorList>
    </citation>
    <scope>NUCLEOTIDE SEQUENCE [LARGE SCALE GENOMIC DNA]</scope>
    <source>
        <strain evidence="6 7">HHB10207 ss-3</strain>
    </source>
</reference>
<dbReference type="STRING" id="1314776.A0A166B6I9"/>
<protein>
    <submittedName>
        <fullName evidence="6">RhoGAP-domain-containing protein</fullName>
    </submittedName>
</protein>
<keyword evidence="2" id="KW-0175">Coiled coil</keyword>
<feature type="compositionally biased region" description="Polar residues" evidence="3">
    <location>
        <begin position="203"/>
        <end position="222"/>
    </location>
</feature>
<evidence type="ECO:0000259" key="4">
    <source>
        <dbReference type="PROSITE" id="PS50238"/>
    </source>
</evidence>
<dbReference type="Gene3D" id="1.20.1270.60">
    <property type="entry name" value="Arfaptin homology (AH) domain/BAR domain"/>
    <property type="match status" value="1"/>
</dbReference>
<proteinExistence type="predicted"/>
<evidence type="ECO:0000256" key="1">
    <source>
        <dbReference type="ARBA" id="ARBA00022468"/>
    </source>
</evidence>
<feature type="compositionally biased region" description="Polar residues" evidence="3">
    <location>
        <begin position="671"/>
        <end position="688"/>
    </location>
</feature>
<dbReference type="PROSITE" id="PS51741">
    <property type="entry name" value="F_BAR"/>
    <property type="match status" value="1"/>
</dbReference>
<dbReference type="InterPro" id="IPR000198">
    <property type="entry name" value="RhoGAP_dom"/>
</dbReference>
<evidence type="ECO:0000256" key="3">
    <source>
        <dbReference type="SAM" id="MobiDB-lite"/>
    </source>
</evidence>
<dbReference type="SUPFAM" id="SSF103657">
    <property type="entry name" value="BAR/IMD domain-like"/>
    <property type="match status" value="1"/>
</dbReference>
<evidence type="ECO:0000313" key="7">
    <source>
        <dbReference type="Proteomes" id="UP000076798"/>
    </source>
</evidence>
<evidence type="ECO:0000256" key="2">
    <source>
        <dbReference type="PROSITE-ProRule" id="PRU01077"/>
    </source>
</evidence>
<dbReference type="Pfam" id="PF00620">
    <property type="entry name" value="RhoGAP"/>
    <property type="match status" value="1"/>
</dbReference>
<dbReference type="SUPFAM" id="SSF48350">
    <property type="entry name" value="GTPase activation domain, GAP"/>
    <property type="match status" value="1"/>
</dbReference>
<feature type="domain" description="Rho-GAP" evidence="4">
    <location>
        <begin position="386"/>
        <end position="581"/>
    </location>
</feature>
<feature type="domain" description="F-BAR" evidence="5">
    <location>
        <begin position="1"/>
        <end position="349"/>
    </location>
</feature>
<dbReference type="InterPro" id="IPR027267">
    <property type="entry name" value="AH/BAR_dom_sf"/>
</dbReference>
<dbReference type="PANTHER" id="PTHR23176">
    <property type="entry name" value="RHO/RAC/CDC GTPASE-ACTIVATING PROTEIN"/>
    <property type="match status" value="1"/>
</dbReference>
<organism evidence="6 7">
    <name type="scientific">Sistotremastrum suecicum HHB10207 ss-3</name>
    <dbReference type="NCBI Taxonomy" id="1314776"/>
    <lineage>
        <taxon>Eukaryota</taxon>
        <taxon>Fungi</taxon>
        <taxon>Dikarya</taxon>
        <taxon>Basidiomycota</taxon>
        <taxon>Agaricomycotina</taxon>
        <taxon>Agaricomycetes</taxon>
        <taxon>Sistotremastrales</taxon>
        <taxon>Sistotremastraceae</taxon>
        <taxon>Sistotremastrum</taxon>
    </lineage>
</organism>
<dbReference type="Pfam" id="PF00611">
    <property type="entry name" value="FCH"/>
    <property type="match status" value="1"/>
</dbReference>
<gene>
    <name evidence="6" type="ORF">SISSUDRAFT_1064012</name>
</gene>
<keyword evidence="7" id="KW-1185">Reference proteome</keyword>
<feature type="region of interest" description="Disordered" evidence="3">
    <location>
        <begin position="154"/>
        <end position="226"/>
    </location>
</feature>
<name>A0A166B6I9_9AGAM</name>